<dbReference type="EMBL" id="FNHQ01000005">
    <property type="protein sequence ID" value="SDM33987.1"/>
    <property type="molecule type" value="Genomic_DNA"/>
</dbReference>
<evidence type="ECO:0000313" key="3">
    <source>
        <dbReference type="Proteomes" id="UP000199309"/>
    </source>
</evidence>
<proteinExistence type="predicted"/>
<feature type="domain" description="Solute-binding protein family 3/N-terminal" evidence="1">
    <location>
        <begin position="15"/>
        <end position="70"/>
    </location>
</feature>
<dbReference type="AlphaFoldDB" id="A0A1G9SFB1"/>
<gene>
    <name evidence="2" type="ORF">SAMN05660299_00698</name>
</gene>
<name>A0A1G9SFB1_9FIRM</name>
<keyword evidence="3" id="KW-1185">Reference proteome</keyword>
<dbReference type="SUPFAM" id="SSF53850">
    <property type="entry name" value="Periplasmic binding protein-like II"/>
    <property type="match status" value="1"/>
</dbReference>
<dbReference type="Proteomes" id="UP000199309">
    <property type="component" value="Unassembled WGS sequence"/>
</dbReference>
<organism evidence="2 3">
    <name type="scientific">Megasphaera paucivorans</name>
    <dbReference type="NCBI Taxonomy" id="349095"/>
    <lineage>
        <taxon>Bacteria</taxon>
        <taxon>Bacillati</taxon>
        <taxon>Bacillota</taxon>
        <taxon>Negativicutes</taxon>
        <taxon>Veillonellales</taxon>
        <taxon>Veillonellaceae</taxon>
        <taxon>Megasphaera</taxon>
    </lineage>
</organism>
<sequence length="82" mass="9060">MSSGRAAAYSTDSSILNSMKTPDMMILPEKFAPQDYGIAVRKDNNALLQELNKVIQQMKASGELESLIKKNDLVDFHGEGEE</sequence>
<dbReference type="STRING" id="349095.SAMN05660299_00698"/>
<dbReference type="Pfam" id="PF00497">
    <property type="entry name" value="SBP_bac_3"/>
    <property type="match status" value="1"/>
</dbReference>
<evidence type="ECO:0000313" key="2">
    <source>
        <dbReference type="EMBL" id="SDM33987.1"/>
    </source>
</evidence>
<evidence type="ECO:0000259" key="1">
    <source>
        <dbReference type="Pfam" id="PF00497"/>
    </source>
</evidence>
<dbReference type="Gene3D" id="3.40.190.10">
    <property type="entry name" value="Periplasmic binding protein-like II"/>
    <property type="match status" value="2"/>
</dbReference>
<protein>
    <submittedName>
        <fullName evidence="2">Extracellular solute-binding protein, family 3</fullName>
    </submittedName>
</protein>
<dbReference type="InterPro" id="IPR001638">
    <property type="entry name" value="Solute-binding_3/MltF_N"/>
</dbReference>
<accession>A0A1G9SFB1</accession>
<reference evidence="2 3" key="1">
    <citation type="submission" date="2016-10" db="EMBL/GenBank/DDBJ databases">
        <authorList>
            <person name="de Groot N.N."/>
        </authorList>
    </citation>
    <scope>NUCLEOTIDE SEQUENCE [LARGE SCALE GENOMIC DNA]</scope>
    <source>
        <strain evidence="2 3">DSM 16981</strain>
    </source>
</reference>